<organism evidence="2 3">
    <name type="scientific">Chara braunii</name>
    <name type="common">Braun's stonewort</name>
    <dbReference type="NCBI Taxonomy" id="69332"/>
    <lineage>
        <taxon>Eukaryota</taxon>
        <taxon>Viridiplantae</taxon>
        <taxon>Streptophyta</taxon>
        <taxon>Charophyceae</taxon>
        <taxon>Charales</taxon>
        <taxon>Characeae</taxon>
        <taxon>Chara</taxon>
    </lineage>
</organism>
<evidence type="ECO:0000313" key="3">
    <source>
        <dbReference type="Proteomes" id="UP000265515"/>
    </source>
</evidence>
<accession>A0A388JYK3</accession>
<dbReference type="EMBL" id="BFEA01000032">
    <property type="protein sequence ID" value="GBG62847.1"/>
    <property type="molecule type" value="Genomic_DNA"/>
</dbReference>
<gene>
    <name evidence="2" type="ORF">CBR_g32430</name>
</gene>
<dbReference type="Proteomes" id="UP000265515">
    <property type="component" value="Unassembled WGS sequence"/>
</dbReference>
<evidence type="ECO:0000313" key="2">
    <source>
        <dbReference type="EMBL" id="GBG62847.1"/>
    </source>
</evidence>
<evidence type="ECO:0000256" key="1">
    <source>
        <dbReference type="SAM" id="MobiDB-lite"/>
    </source>
</evidence>
<reference evidence="2 3" key="1">
    <citation type="journal article" date="2018" name="Cell">
        <title>The Chara Genome: Secondary Complexity and Implications for Plant Terrestrialization.</title>
        <authorList>
            <person name="Nishiyama T."/>
            <person name="Sakayama H."/>
            <person name="Vries J.D."/>
            <person name="Buschmann H."/>
            <person name="Saint-Marcoux D."/>
            <person name="Ullrich K.K."/>
            <person name="Haas F.B."/>
            <person name="Vanderstraeten L."/>
            <person name="Becker D."/>
            <person name="Lang D."/>
            <person name="Vosolsobe S."/>
            <person name="Rombauts S."/>
            <person name="Wilhelmsson P.K.I."/>
            <person name="Janitza P."/>
            <person name="Kern R."/>
            <person name="Heyl A."/>
            <person name="Rumpler F."/>
            <person name="Villalobos L.I.A.C."/>
            <person name="Clay J.M."/>
            <person name="Skokan R."/>
            <person name="Toyoda A."/>
            <person name="Suzuki Y."/>
            <person name="Kagoshima H."/>
            <person name="Schijlen E."/>
            <person name="Tajeshwar N."/>
            <person name="Catarino B."/>
            <person name="Hetherington A.J."/>
            <person name="Saltykova A."/>
            <person name="Bonnot C."/>
            <person name="Breuninger H."/>
            <person name="Symeonidi A."/>
            <person name="Radhakrishnan G.V."/>
            <person name="Van Nieuwerburgh F."/>
            <person name="Deforce D."/>
            <person name="Chang C."/>
            <person name="Karol K.G."/>
            <person name="Hedrich R."/>
            <person name="Ulvskov P."/>
            <person name="Glockner G."/>
            <person name="Delwiche C.F."/>
            <person name="Petrasek J."/>
            <person name="Van de Peer Y."/>
            <person name="Friml J."/>
            <person name="Beilby M."/>
            <person name="Dolan L."/>
            <person name="Kohara Y."/>
            <person name="Sugano S."/>
            <person name="Fujiyama A."/>
            <person name="Delaux P.-M."/>
            <person name="Quint M."/>
            <person name="TheiBen G."/>
            <person name="Hagemann M."/>
            <person name="Harholt J."/>
            <person name="Dunand C."/>
            <person name="Zachgo S."/>
            <person name="Langdale J."/>
            <person name="Maumus F."/>
            <person name="Straeten D.V.D."/>
            <person name="Gould S.B."/>
            <person name="Rensing S.A."/>
        </authorList>
    </citation>
    <scope>NUCLEOTIDE SEQUENCE [LARGE SCALE GENOMIC DNA]</scope>
    <source>
        <strain evidence="2 3">S276</strain>
    </source>
</reference>
<keyword evidence="3" id="KW-1185">Reference proteome</keyword>
<feature type="compositionally biased region" description="Basic and acidic residues" evidence="1">
    <location>
        <begin position="1"/>
        <end position="83"/>
    </location>
</feature>
<comment type="caution">
    <text evidence="2">The sequence shown here is derived from an EMBL/GenBank/DDBJ whole genome shotgun (WGS) entry which is preliminary data.</text>
</comment>
<feature type="region of interest" description="Disordered" evidence="1">
    <location>
        <begin position="1"/>
        <end position="91"/>
    </location>
</feature>
<sequence length="91" mass="10685">MRTVKEGRGRKEQQSAEREEGGNKEAKRNLQRQEKERGREGDYRPGKHNETCGDRRINRAMRCQEEPDRSHVLRRSDQSKEGTLDCDQVSE</sequence>
<proteinExistence type="predicted"/>
<dbReference type="Gramene" id="GBG62847">
    <property type="protein sequence ID" value="GBG62847"/>
    <property type="gene ID" value="CBR_g32430"/>
</dbReference>
<dbReference type="AlphaFoldDB" id="A0A388JYK3"/>
<protein>
    <submittedName>
        <fullName evidence="2">Uncharacterized protein</fullName>
    </submittedName>
</protein>
<name>A0A388JYK3_CHABU</name>